<comment type="caution">
    <text evidence="2">The sequence shown here is derived from an EMBL/GenBank/DDBJ whole genome shotgun (WGS) entry which is preliminary data.</text>
</comment>
<dbReference type="RefSeq" id="WP_065621011.1">
    <property type="nucleotide sequence ID" value="NZ_LYOZ01000037.1"/>
</dbReference>
<feature type="transmembrane region" description="Helical" evidence="1">
    <location>
        <begin position="63"/>
        <end position="84"/>
    </location>
</feature>
<keyword evidence="1" id="KW-1133">Transmembrane helix</keyword>
<evidence type="ECO:0000256" key="1">
    <source>
        <dbReference type="SAM" id="Phobius"/>
    </source>
</evidence>
<name>A0ABX2XSA6_9GAMM</name>
<dbReference type="Gene3D" id="3.30.300.250">
    <property type="match status" value="1"/>
</dbReference>
<gene>
    <name evidence="2" type="ORF">A8135_02940</name>
</gene>
<organism evidence="2 3">
    <name type="scientific">Legionella jamestowniensis</name>
    <dbReference type="NCBI Taxonomy" id="455"/>
    <lineage>
        <taxon>Bacteria</taxon>
        <taxon>Pseudomonadati</taxon>
        <taxon>Pseudomonadota</taxon>
        <taxon>Gammaproteobacteria</taxon>
        <taxon>Legionellales</taxon>
        <taxon>Legionellaceae</taxon>
        <taxon>Legionella</taxon>
    </lineage>
</organism>
<keyword evidence="1" id="KW-0812">Transmembrane</keyword>
<evidence type="ECO:0000313" key="3">
    <source>
        <dbReference type="Proteomes" id="UP000093336"/>
    </source>
</evidence>
<reference evidence="2 3" key="1">
    <citation type="submission" date="2016-05" db="EMBL/GenBank/DDBJ databases">
        <authorList>
            <person name="Prochazka B."/>
            <person name="Indra A."/>
            <person name="Hasenberger P."/>
            <person name="Blaschitz M."/>
            <person name="Wagner L."/>
            <person name="Wewalka G."/>
            <person name="Sorschag S."/>
            <person name="Schmid D."/>
            <person name="Ruppitsch W."/>
        </authorList>
    </citation>
    <scope>NUCLEOTIDE SEQUENCE [LARGE SCALE GENOMIC DNA]</scope>
    <source>
        <strain evidence="2 3">974010_12</strain>
    </source>
</reference>
<keyword evidence="1" id="KW-0472">Membrane</keyword>
<evidence type="ECO:0000313" key="2">
    <source>
        <dbReference type="EMBL" id="OCH97446.1"/>
    </source>
</evidence>
<protein>
    <submittedName>
        <fullName evidence="2">Uncharacterized protein</fullName>
    </submittedName>
</protein>
<feature type="transmembrane region" description="Helical" evidence="1">
    <location>
        <begin position="26"/>
        <end position="51"/>
    </location>
</feature>
<feature type="transmembrane region" description="Helical" evidence="1">
    <location>
        <begin position="96"/>
        <end position="118"/>
    </location>
</feature>
<dbReference type="Proteomes" id="UP000093336">
    <property type="component" value="Unassembled WGS sequence"/>
</dbReference>
<accession>A0ABX2XSA6</accession>
<proteinExistence type="predicted"/>
<keyword evidence="3" id="KW-1185">Reference proteome</keyword>
<sequence>MESLSPSNTHKRGLFTPLKTLFYGEFPLWVTFWIFGVLVITLINIGFYFIINNIITIVNKIGTFPIYGLILLAMIYMIFIWIAIWNSASNYQGSKILAILTKVIVILSVAFTLLFFYLNSRFNAQNTDQKLNAIATLLNKNLPAKIDNHTELVKVASDKNKLIYYFQLINFHANEKSSILSNREEALKKLDTSIKENVCSSREMKRFIDQNIELVYSYSLDGQQLFSIPVNEGTCNY</sequence>
<dbReference type="EMBL" id="LYOZ01000037">
    <property type="protein sequence ID" value="OCH97446.1"/>
    <property type="molecule type" value="Genomic_DNA"/>
</dbReference>